<gene>
    <name evidence="7" type="primary">rps7</name>
    <name evidence="9" type="ORF">EDD83_07285</name>
</gene>
<accession>A0A3M9L715</accession>
<proteinExistence type="inferred from homology"/>
<dbReference type="GO" id="GO:0019843">
    <property type="term" value="F:rRNA binding"/>
    <property type="evidence" value="ECO:0007669"/>
    <property type="project" value="UniProtKB-UniRule"/>
</dbReference>
<keyword evidence="4 7" id="KW-0694">RNA-binding</keyword>
<sequence length="189" mass="20965">MILMNKLFGKWDMTEVEVADPGLRRYVNVDPIAIPNTGGRHARQQFNKSDLSIVERLITNLMRGEENTGKKQCTMTAVKEAFDIIHSKTDKNPVQVLVEAISHTGPREEVVRLKYGGISVPKAVDTAPQRRVDSALRYIAMGTKQTSFKSKRSFASCLATELIAASNGDAKCFSVNRKDAKERVAKAAR</sequence>
<evidence type="ECO:0000256" key="6">
    <source>
        <dbReference type="ARBA" id="ARBA00023274"/>
    </source>
</evidence>
<dbReference type="InterPro" id="IPR036823">
    <property type="entry name" value="Ribosomal_uS7_dom_sf"/>
</dbReference>
<dbReference type="NCBIfam" id="NF003106">
    <property type="entry name" value="PRK04027.1"/>
    <property type="match status" value="1"/>
</dbReference>
<dbReference type="PIRSF" id="PIRSF002122">
    <property type="entry name" value="RPS7p_RPS7a_RPS5e_RPS7o"/>
    <property type="match status" value="1"/>
</dbReference>
<comment type="similarity">
    <text evidence="1 7">Belongs to the universal ribosomal protein uS7 family.</text>
</comment>
<evidence type="ECO:0000256" key="3">
    <source>
        <dbReference type="ARBA" id="ARBA00022730"/>
    </source>
</evidence>
<dbReference type="SUPFAM" id="SSF47973">
    <property type="entry name" value="Ribosomal protein S7"/>
    <property type="match status" value="1"/>
</dbReference>
<keyword evidence="6 7" id="KW-0687">Ribonucleoprotein</keyword>
<organism evidence="9 10">
    <name type="scientific">Methanohalophilus euhalobius</name>
    <dbReference type="NCBI Taxonomy" id="51203"/>
    <lineage>
        <taxon>Archaea</taxon>
        <taxon>Methanobacteriati</taxon>
        <taxon>Methanobacteriota</taxon>
        <taxon>Stenosarchaea group</taxon>
        <taxon>Methanomicrobia</taxon>
        <taxon>Methanosarcinales</taxon>
        <taxon>Methanosarcinaceae</taxon>
        <taxon>Methanohalophilus</taxon>
    </lineage>
</organism>
<reference evidence="9 10" key="1">
    <citation type="submission" date="2018-10" db="EMBL/GenBank/DDBJ databases">
        <title>Cultivation of a novel Methanohalophilus strain from Kebrit Deep of the Red Sea and a genomic comparison of members of the genus Methanohalophilus.</title>
        <authorList>
            <person name="Guan Y."/>
            <person name="Ngugi D.K."/>
            <person name="Stingl U."/>
        </authorList>
    </citation>
    <scope>NUCLEOTIDE SEQUENCE [LARGE SCALE GENOMIC DNA]</scope>
    <source>
        <strain evidence="9 10">DSM 10369</strain>
    </source>
</reference>
<dbReference type="InterPro" id="IPR005716">
    <property type="entry name" value="Ribosomal_uS7_euk/arc"/>
</dbReference>
<protein>
    <recommendedName>
        <fullName evidence="7">Small ribosomal subunit protein uS7</fullName>
    </recommendedName>
</protein>
<keyword evidence="3 7" id="KW-0699">rRNA-binding</keyword>
<dbReference type="EMBL" id="RJJF01000017">
    <property type="protein sequence ID" value="RNI08233.1"/>
    <property type="molecule type" value="Genomic_DNA"/>
</dbReference>
<feature type="domain" description="Small ribosomal subunit protein uS7" evidence="8">
    <location>
        <begin position="25"/>
        <end position="189"/>
    </location>
</feature>
<evidence type="ECO:0000259" key="8">
    <source>
        <dbReference type="Pfam" id="PF00177"/>
    </source>
</evidence>
<dbReference type="HAMAP" id="MF_00480_A">
    <property type="entry name" value="Ribosomal_uS7_A"/>
    <property type="match status" value="1"/>
</dbReference>
<name>A0A3M9L715_9EURY</name>
<dbReference type="GO" id="GO:0015935">
    <property type="term" value="C:small ribosomal subunit"/>
    <property type="evidence" value="ECO:0007669"/>
    <property type="project" value="UniProtKB-UniRule"/>
</dbReference>
<evidence type="ECO:0000256" key="2">
    <source>
        <dbReference type="ARBA" id="ARBA00011458"/>
    </source>
</evidence>
<dbReference type="InterPro" id="IPR000235">
    <property type="entry name" value="Ribosomal_uS7"/>
</dbReference>
<evidence type="ECO:0000256" key="5">
    <source>
        <dbReference type="ARBA" id="ARBA00022980"/>
    </source>
</evidence>
<dbReference type="InterPro" id="IPR026018">
    <property type="entry name" value="Ribosomal_uS7_arc"/>
</dbReference>
<dbReference type="NCBIfam" id="TIGR01028">
    <property type="entry name" value="uS7_euk_arch"/>
    <property type="match status" value="1"/>
</dbReference>
<dbReference type="OrthoDB" id="45346at2157"/>
<evidence type="ECO:0000256" key="1">
    <source>
        <dbReference type="ARBA" id="ARBA00007151"/>
    </source>
</evidence>
<dbReference type="CDD" id="cd14867">
    <property type="entry name" value="uS7_Eukaryote"/>
    <property type="match status" value="1"/>
</dbReference>
<dbReference type="GO" id="GO:0006412">
    <property type="term" value="P:translation"/>
    <property type="evidence" value="ECO:0007669"/>
    <property type="project" value="UniProtKB-UniRule"/>
</dbReference>
<dbReference type="PANTHER" id="PTHR11205">
    <property type="entry name" value="RIBOSOMAL PROTEIN S7"/>
    <property type="match status" value="1"/>
</dbReference>
<dbReference type="InterPro" id="IPR023798">
    <property type="entry name" value="Ribosomal_uS7_dom"/>
</dbReference>
<dbReference type="Proteomes" id="UP000273978">
    <property type="component" value="Unassembled WGS sequence"/>
</dbReference>
<comment type="caution">
    <text evidence="9">The sequence shown here is derived from an EMBL/GenBank/DDBJ whole genome shotgun (WGS) entry which is preliminary data.</text>
</comment>
<dbReference type="GO" id="GO:0003735">
    <property type="term" value="F:structural constituent of ribosome"/>
    <property type="evidence" value="ECO:0007669"/>
    <property type="project" value="UniProtKB-UniRule"/>
</dbReference>
<evidence type="ECO:0000256" key="7">
    <source>
        <dbReference type="HAMAP-Rule" id="MF_00480"/>
    </source>
</evidence>
<dbReference type="Gene3D" id="1.10.455.10">
    <property type="entry name" value="Ribosomal protein S7 domain"/>
    <property type="match status" value="1"/>
</dbReference>
<dbReference type="AlphaFoldDB" id="A0A3M9L715"/>
<dbReference type="Pfam" id="PF00177">
    <property type="entry name" value="Ribosomal_S7"/>
    <property type="match status" value="1"/>
</dbReference>
<comment type="function">
    <text evidence="7">One of the primary rRNA binding proteins, it binds directly to 16S rRNA where it nucleates assembly of the head domain of the 30S subunit. Is located at the subunit interface close to the decoding center.</text>
</comment>
<evidence type="ECO:0000256" key="4">
    <source>
        <dbReference type="ARBA" id="ARBA00022884"/>
    </source>
</evidence>
<evidence type="ECO:0000313" key="9">
    <source>
        <dbReference type="EMBL" id="RNI08233.1"/>
    </source>
</evidence>
<evidence type="ECO:0000313" key="10">
    <source>
        <dbReference type="Proteomes" id="UP000273978"/>
    </source>
</evidence>
<keyword evidence="5 7" id="KW-0689">Ribosomal protein</keyword>
<comment type="subunit">
    <text evidence="2 7">Part of the 30S ribosomal subunit.</text>
</comment>